<dbReference type="Proteomes" id="UP000640333">
    <property type="component" value="Unassembled WGS sequence"/>
</dbReference>
<dbReference type="EMBL" id="JADEYS010000001">
    <property type="protein sequence ID" value="MBE9395670.1"/>
    <property type="molecule type" value="Genomic_DNA"/>
</dbReference>
<sequence>MTSSSLKSELGEMMRFNASKLYSAGIIFFFAVLTMSSALVTYQLYVNYYPQAGAGGSGALGGSEGGSTLYFLRSEDTLSKLNSLGLADYNYIDRLNTLADGYRAAGFEVKYVVEREIASLPTNAALFAFDTVNLSDTSIATINTFLRDGGYLFFNYHFGFHDGETYRANAAIKEITGLEYSSKASYVDTEDLLFISPKILSPLSQRIYPKGHKIGVELYDPLPVFVSKTLTPDAISTNWAGTAPLVVTENDVEQELTYEESGVLWHGRYGKGNWVYSSLPSYSLFSAPETPAKLTQLMQGIAQAATEPLPVVPYPYLDKDKVVFVSEDTEYKFESFQGFINAANRYRVPVTAFLVAELAEQFPEMVREAARSPYIELGSHSYTHKKITETGEANIVNETKGSKTLIDKIANDDIMGFRPPREEIDEQMNSILSGANFRYVLEKRKDYKYPTIESMEAPLYVIPRSGTDDYQYLVNLDWDADAILQRMIEETEIITYMDGLYSLSIHTHLMAYKKNIKIVERYFEYLNTQPQLTPMTGIDIVTRARQAKQIRYEVTPTRKNFLIRVSNDNGESVERLIFRAYWPQGKVLGEITAELVGAEIDYAHNVEQGYTEVTVHHLSPKSALSLIASYE</sequence>
<keyword evidence="1" id="KW-0472">Membrane</keyword>
<dbReference type="Gene3D" id="3.40.50.880">
    <property type="match status" value="1"/>
</dbReference>
<keyword evidence="4" id="KW-1185">Reference proteome</keyword>
<keyword evidence="1" id="KW-1133">Transmembrane helix</keyword>
<dbReference type="InterPro" id="IPR050248">
    <property type="entry name" value="Polysacc_deacetylase_ArnD"/>
</dbReference>
<evidence type="ECO:0000313" key="3">
    <source>
        <dbReference type="EMBL" id="MBE9395670.1"/>
    </source>
</evidence>
<evidence type="ECO:0000256" key="1">
    <source>
        <dbReference type="SAM" id="Phobius"/>
    </source>
</evidence>
<reference evidence="3" key="1">
    <citation type="submission" date="2020-10" db="EMBL/GenBank/DDBJ databases">
        <title>Bacterium isolated from coastal waters sediment.</title>
        <authorList>
            <person name="Chen R.-J."/>
            <person name="Lu D.-C."/>
            <person name="Zhu K.-L."/>
            <person name="Du Z.-J."/>
        </authorList>
    </citation>
    <scope>NUCLEOTIDE SEQUENCE</scope>
    <source>
        <strain evidence="3">N1Y112</strain>
    </source>
</reference>
<dbReference type="PANTHER" id="PTHR10587">
    <property type="entry name" value="GLYCOSYL TRANSFERASE-RELATED"/>
    <property type="match status" value="1"/>
</dbReference>
<proteinExistence type="predicted"/>
<dbReference type="SUPFAM" id="SSF88713">
    <property type="entry name" value="Glycoside hydrolase/deacetylase"/>
    <property type="match status" value="1"/>
</dbReference>
<dbReference type="AlphaFoldDB" id="A0A8J7FQS7"/>
<dbReference type="PROSITE" id="PS51677">
    <property type="entry name" value="NODB"/>
    <property type="match status" value="1"/>
</dbReference>
<feature type="transmembrane region" description="Helical" evidence="1">
    <location>
        <begin position="21"/>
        <end position="45"/>
    </location>
</feature>
<dbReference type="InterPro" id="IPR011330">
    <property type="entry name" value="Glyco_hydro/deAcase_b/a-brl"/>
</dbReference>
<dbReference type="Pfam" id="PF01522">
    <property type="entry name" value="Polysacc_deac_1"/>
    <property type="match status" value="1"/>
</dbReference>
<dbReference type="Gene3D" id="3.20.20.370">
    <property type="entry name" value="Glycoside hydrolase/deacetylase"/>
    <property type="match status" value="1"/>
</dbReference>
<evidence type="ECO:0000259" key="2">
    <source>
        <dbReference type="PROSITE" id="PS51677"/>
    </source>
</evidence>
<dbReference type="InterPro" id="IPR029062">
    <property type="entry name" value="Class_I_gatase-like"/>
</dbReference>
<dbReference type="RefSeq" id="WP_228050579.1">
    <property type="nucleotide sequence ID" value="NZ_JADEYS010000001.1"/>
</dbReference>
<accession>A0A8J7FQS7</accession>
<dbReference type="InterPro" id="IPR002509">
    <property type="entry name" value="NODB_dom"/>
</dbReference>
<feature type="domain" description="NodB homology" evidence="2">
    <location>
        <begin position="321"/>
        <end position="541"/>
    </location>
</feature>
<evidence type="ECO:0000313" key="4">
    <source>
        <dbReference type="Proteomes" id="UP000640333"/>
    </source>
</evidence>
<keyword evidence="1" id="KW-0812">Transmembrane</keyword>
<dbReference type="GO" id="GO:0005975">
    <property type="term" value="P:carbohydrate metabolic process"/>
    <property type="evidence" value="ECO:0007669"/>
    <property type="project" value="InterPro"/>
</dbReference>
<name>A0A8J7FQS7_9GAMM</name>
<gene>
    <name evidence="3" type="ORF">IOQ59_00165</name>
</gene>
<protein>
    <submittedName>
        <fullName evidence="3">Polysaccharide deacetylase family protein</fullName>
    </submittedName>
</protein>
<comment type="caution">
    <text evidence="3">The sequence shown here is derived from an EMBL/GenBank/DDBJ whole genome shotgun (WGS) entry which is preliminary data.</text>
</comment>
<organism evidence="3 4">
    <name type="scientific">Pontibacterium sinense</name>
    <dbReference type="NCBI Taxonomy" id="2781979"/>
    <lineage>
        <taxon>Bacteria</taxon>
        <taxon>Pseudomonadati</taxon>
        <taxon>Pseudomonadota</taxon>
        <taxon>Gammaproteobacteria</taxon>
        <taxon>Oceanospirillales</taxon>
        <taxon>Oceanospirillaceae</taxon>
        <taxon>Pontibacterium</taxon>
    </lineage>
</organism>
<dbReference type="GO" id="GO:0016810">
    <property type="term" value="F:hydrolase activity, acting on carbon-nitrogen (but not peptide) bonds"/>
    <property type="evidence" value="ECO:0007669"/>
    <property type="project" value="InterPro"/>
</dbReference>